<comment type="caution">
    <text evidence="2">The sequence shown here is derived from an EMBL/GenBank/DDBJ whole genome shotgun (WGS) entry which is preliminary data.</text>
</comment>
<sequence>MEKRKSKRPQRNRTAFAVTLILVVGAFCFIWWVWPGLYNVSPQFNSILLEKNGEPLKLIKGETLRLHPQDHIKILTVSTNITFNIGVRLVANDMDIEALTYDKFNWRTLLSPNGGPVPATQHQGLCKRKKTVTWVMWTW</sequence>
<organism evidence="2">
    <name type="scientific">sediment metagenome</name>
    <dbReference type="NCBI Taxonomy" id="749907"/>
    <lineage>
        <taxon>unclassified sequences</taxon>
        <taxon>metagenomes</taxon>
        <taxon>ecological metagenomes</taxon>
    </lineage>
</organism>
<protein>
    <submittedName>
        <fullName evidence="2">Uncharacterized protein</fullName>
    </submittedName>
</protein>
<proteinExistence type="predicted"/>
<accession>D9PJF3</accession>
<keyword evidence="1" id="KW-0472">Membrane</keyword>
<keyword evidence="1" id="KW-1133">Transmembrane helix</keyword>
<name>D9PJF3_9ZZZZ</name>
<reference evidence="2" key="2">
    <citation type="journal article" date="2011" name="Microb. Ecol.">
        <title>Taxonomic and Functional Metagenomic Profiling of the Microbial Community in the Anoxic Sediment of a Sub-saline Shallow Lake (Laguna de Carrizo, Central Spain).</title>
        <authorList>
            <person name="Ferrer M."/>
            <person name="Guazzaroni M.E."/>
            <person name="Richter M."/>
            <person name="Garcia-Salamanca A."/>
            <person name="Yarza P."/>
            <person name="Suarez-Suarez A."/>
            <person name="Solano J."/>
            <person name="Alcaide M."/>
            <person name="van Dillewijn P."/>
            <person name="Molina-Henares M.A."/>
            <person name="Lopez-Cortes N."/>
            <person name="Al-Ramahi Y."/>
            <person name="Guerrero C."/>
            <person name="Acosta A."/>
            <person name="de Eugenio L.I."/>
            <person name="Martinez V."/>
            <person name="Marques S."/>
            <person name="Rojo F."/>
            <person name="Santero E."/>
            <person name="Genilloud O."/>
            <person name="Perez-Perez J."/>
            <person name="Rossello-Mora R."/>
            <person name="Ramos J.L."/>
        </authorList>
    </citation>
    <scope>NUCLEOTIDE SEQUENCE</scope>
</reference>
<reference evidence="2" key="1">
    <citation type="submission" date="2010-07" db="EMBL/GenBank/DDBJ databases">
        <authorList>
            <consortium name="CONSOLIDER consortium CSD2007-00005"/>
            <person name="Guazzaroni M.-E."/>
            <person name="Richter M."/>
            <person name="Garcia-Salamanca A."/>
            <person name="Yarza P."/>
            <person name="Ferrer M."/>
        </authorList>
    </citation>
    <scope>NUCLEOTIDE SEQUENCE</scope>
</reference>
<dbReference type="AlphaFoldDB" id="D9PJF3"/>
<keyword evidence="1" id="KW-0812">Transmembrane</keyword>
<dbReference type="EMBL" id="ADZX01000515">
    <property type="protein sequence ID" value="EFK96312.1"/>
    <property type="molecule type" value="Genomic_DNA"/>
</dbReference>
<feature type="transmembrane region" description="Helical" evidence="1">
    <location>
        <begin position="12"/>
        <end position="34"/>
    </location>
</feature>
<gene>
    <name evidence="2" type="ORF">LDC_1662</name>
</gene>
<evidence type="ECO:0000313" key="2">
    <source>
        <dbReference type="EMBL" id="EFK96312.1"/>
    </source>
</evidence>
<evidence type="ECO:0000256" key="1">
    <source>
        <dbReference type="SAM" id="Phobius"/>
    </source>
</evidence>